<reference evidence="4" key="1">
    <citation type="journal article" date="2019" name="Int. J. Syst. Evol. Microbiol.">
        <title>The Global Catalogue of Microorganisms (GCM) 10K type strain sequencing project: providing services to taxonomists for standard genome sequencing and annotation.</title>
        <authorList>
            <consortium name="The Broad Institute Genomics Platform"/>
            <consortium name="The Broad Institute Genome Sequencing Center for Infectious Disease"/>
            <person name="Wu L."/>
            <person name="Ma J."/>
        </authorList>
    </citation>
    <scope>NUCLEOTIDE SEQUENCE [LARGE SCALE GENOMIC DNA]</scope>
    <source>
        <strain evidence="4">JCM 9687</strain>
    </source>
</reference>
<evidence type="ECO:0000259" key="2">
    <source>
        <dbReference type="SMART" id="SM00829"/>
    </source>
</evidence>
<comment type="caution">
    <text evidence="3">The sequence shown here is derived from an EMBL/GenBank/DDBJ whole genome shotgun (WGS) entry which is preliminary data.</text>
</comment>
<dbReference type="SUPFAM" id="SSF51735">
    <property type="entry name" value="NAD(P)-binding Rossmann-fold domains"/>
    <property type="match status" value="1"/>
</dbReference>
<gene>
    <name evidence="3" type="ORF">GCM10020366_40920</name>
</gene>
<organism evidence="3 4">
    <name type="scientific">Saccharopolyspora gregorii</name>
    <dbReference type="NCBI Taxonomy" id="33914"/>
    <lineage>
        <taxon>Bacteria</taxon>
        <taxon>Bacillati</taxon>
        <taxon>Actinomycetota</taxon>
        <taxon>Actinomycetes</taxon>
        <taxon>Pseudonocardiales</taxon>
        <taxon>Pseudonocardiaceae</taxon>
        <taxon>Saccharopolyspora</taxon>
    </lineage>
</organism>
<dbReference type="SUPFAM" id="SSF50129">
    <property type="entry name" value="GroES-like"/>
    <property type="match status" value="1"/>
</dbReference>
<sequence length="328" mass="34655">MRTFEVPGDGGPLRPRERPVPTPAAGEVLVRVRARSINARDLPIVEGRYSMPVPPGRIPLSDAAGTVDAVGAGVRGFQVGDRVMSTFHPEWLHGTLDGWGELYGVQRDGWLAEHVAVAEHSVLPVPEHLSFEEAATLPCAALTAFSALDGIGAGDSVLLQGSGGVSMFALQFARLAGARVLITTSGPVKARWLRELGAPDVIDRTAVPEWGDEVRARTGGRGVDRVVEIGGAGTIGQSLRALAHGGLISLVGNLADGAGLDLGAFLGRGATLRAIAVGSRSDFERMIRVLEQHRLHPLIDRAFPFDEAPEAFTHFATKDTIGKIIIGD</sequence>
<dbReference type="Gene3D" id="3.90.180.10">
    <property type="entry name" value="Medium-chain alcohol dehydrogenases, catalytic domain"/>
    <property type="match status" value="1"/>
</dbReference>
<dbReference type="PANTHER" id="PTHR45033">
    <property type="match status" value="1"/>
</dbReference>
<dbReference type="Proteomes" id="UP001500483">
    <property type="component" value="Unassembled WGS sequence"/>
</dbReference>
<accession>A0ABP6RUM0</accession>
<evidence type="ECO:0000313" key="4">
    <source>
        <dbReference type="Proteomes" id="UP001500483"/>
    </source>
</evidence>
<dbReference type="EMBL" id="BAAAYK010000038">
    <property type="protein sequence ID" value="GAA3360535.1"/>
    <property type="molecule type" value="Genomic_DNA"/>
</dbReference>
<protein>
    <submittedName>
        <fullName evidence="3">NAD(P)-dependent alcohol dehydrogenase</fullName>
    </submittedName>
</protein>
<dbReference type="InterPro" id="IPR020843">
    <property type="entry name" value="ER"/>
</dbReference>
<keyword evidence="4" id="KW-1185">Reference proteome</keyword>
<dbReference type="Gene3D" id="3.40.50.720">
    <property type="entry name" value="NAD(P)-binding Rossmann-like Domain"/>
    <property type="match status" value="1"/>
</dbReference>
<dbReference type="PANTHER" id="PTHR45033:SF2">
    <property type="entry name" value="ZINC-TYPE ALCOHOL DEHYDROGENASE-LIKE PROTEIN C1773.06C"/>
    <property type="match status" value="1"/>
</dbReference>
<proteinExistence type="predicted"/>
<dbReference type="InterPro" id="IPR013149">
    <property type="entry name" value="ADH-like_C"/>
</dbReference>
<dbReference type="Pfam" id="PF08240">
    <property type="entry name" value="ADH_N"/>
    <property type="match status" value="1"/>
</dbReference>
<evidence type="ECO:0000256" key="1">
    <source>
        <dbReference type="SAM" id="MobiDB-lite"/>
    </source>
</evidence>
<feature type="domain" description="Enoyl reductase (ER)" evidence="2">
    <location>
        <begin position="8"/>
        <end position="326"/>
    </location>
</feature>
<dbReference type="InterPro" id="IPR013154">
    <property type="entry name" value="ADH-like_N"/>
</dbReference>
<dbReference type="InterPro" id="IPR011032">
    <property type="entry name" value="GroES-like_sf"/>
</dbReference>
<dbReference type="InterPro" id="IPR052711">
    <property type="entry name" value="Zinc_ADH-like"/>
</dbReference>
<dbReference type="CDD" id="cd08276">
    <property type="entry name" value="MDR7"/>
    <property type="match status" value="1"/>
</dbReference>
<dbReference type="SMART" id="SM00829">
    <property type="entry name" value="PKS_ER"/>
    <property type="match status" value="1"/>
</dbReference>
<feature type="region of interest" description="Disordered" evidence="1">
    <location>
        <begin position="1"/>
        <end position="22"/>
    </location>
</feature>
<dbReference type="Pfam" id="PF00107">
    <property type="entry name" value="ADH_zinc_N"/>
    <property type="match status" value="1"/>
</dbReference>
<evidence type="ECO:0000313" key="3">
    <source>
        <dbReference type="EMBL" id="GAA3360535.1"/>
    </source>
</evidence>
<dbReference type="InterPro" id="IPR036291">
    <property type="entry name" value="NAD(P)-bd_dom_sf"/>
</dbReference>
<name>A0ABP6RUM0_9PSEU</name>